<keyword evidence="2" id="KW-1185">Reference proteome</keyword>
<organism evidence="1 2">
    <name type="scientific">Brevundimonas mediterranea</name>
    <dbReference type="NCBI Taxonomy" id="74329"/>
    <lineage>
        <taxon>Bacteria</taxon>
        <taxon>Pseudomonadati</taxon>
        <taxon>Pseudomonadota</taxon>
        <taxon>Alphaproteobacteria</taxon>
        <taxon>Caulobacterales</taxon>
        <taxon>Caulobacteraceae</taxon>
        <taxon>Brevundimonas</taxon>
    </lineage>
</organism>
<comment type="caution">
    <text evidence="1">The sequence shown here is derived from an EMBL/GenBank/DDBJ whole genome shotgun (WGS) entry which is preliminary data.</text>
</comment>
<dbReference type="RefSeq" id="WP_154726701.1">
    <property type="nucleotide sequence ID" value="NZ_UXHF01000078.1"/>
</dbReference>
<dbReference type="Proteomes" id="UP000289220">
    <property type="component" value="Unassembled WGS sequence"/>
</dbReference>
<sequence>MAMSNVIFGRLIAFAGALGVPINDPTTTRFVARHSDEDADLMAKAKVTFYDVTRKIRLFRLVHNECVYFCVFGLPKLEELPTGLDDHPLTPGILQSCIVEGDIQPRRTVSGYDIKDAIEIVPLDDDGRYVGHDFAPVAALFPPAAVFKASTNEDFHSSNLRVISALIAQSYEDGPLELGEQNIRSLVGIIEGGSPHIPFENLLQGMLSIYWSSLFLELYRCIEQLYAAPRIIKLCEHWPSTLPIHDLARQIEKSLGWRPKEDEALAGLLAECDTSTVEAACSAFNVLEADEDQKSTPSERLAKTIYKLRNSIVHFRPATKVEKKGDAEWRVITDAMINLVDELYAKHGERFFPPLAA</sequence>
<reference evidence="1 2" key="1">
    <citation type="submission" date="2018-11" db="EMBL/GenBank/DDBJ databases">
        <authorList>
            <person name="Peiro R."/>
            <person name="Begona"/>
            <person name="Cbmso G."/>
            <person name="Lopez M."/>
            <person name="Gonzalez S."/>
            <person name="Sacristan E."/>
            <person name="Castillo E."/>
        </authorList>
    </citation>
    <scope>NUCLEOTIDE SEQUENCE [LARGE SCALE GENOMIC DNA]</scope>
    <source>
        <strain evidence="1">Brev_genome</strain>
    </source>
</reference>
<name>A0A7Z8Y6I5_9CAUL</name>
<dbReference type="AlphaFoldDB" id="A0A7Z8Y6I5"/>
<protein>
    <recommendedName>
        <fullName evidence="3">Apea-like HEPN domain-containing protein</fullName>
    </recommendedName>
</protein>
<dbReference type="EMBL" id="UXHF01000078">
    <property type="protein sequence ID" value="VDC51595.1"/>
    <property type="molecule type" value="Genomic_DNA"/>
</dbReference>
<proteinExistence type="predicted"/>
<accession>A0A7Z8Y6I5</accession>
<gene>
    <name evidence="1" type="ORF">BREV_BREV_02865</name>
</gene>
<evidence type="ECO:0000313" key="2">
    <source>
        <dbReference type="Proteomes" id="UP000289220"/>
    </source>
</evidence>
<evidence type="ECO:0008006" key="3">
    <source>
        <dbReference type="Google" id="ProtNLM"/>
    </source>
</evidence>
<evidence type="ECO:0000313" key="1">
    <source>
        <dbReference type="EMBL" id="VDC51595.1"/>
    </source>
</evidence>